<feature type="domain" description="S1 motif" evidence="1">
    <location>
        <begin position="228"/>
        <end position="292"/>
    </location>
</feature>
<organism evidence="2 3">
    <name type="scientific">Setaria digitata</name>
    <dbReference type="NCBI Taxonomy" id="48799"/>
    <lineage>
        <taxon>Eukaryota</taxon>
        <taxon>Metazoa</taxon>
        <taxon>Ecdysozoa</taxon>
        <taxon>Nematoda</taxon>
        <taxon>Chromadorea</taxon>
        <taxon>Rhabditida</taxon>
        <taxon>Spirurina</taxon>
        <taxon>Spiruromorpha</taxon>
        <taxon>Filarioidea</taxon>
        <taxon>Setariidae</taxon>
        <taxon>Setaria</taxon>
    </lineage>
</organism>
<dbReference type="InterPro" id="IPR023323">
    <property type="entry name" value="Tex-like_dom_sf"/>
</dbReference>
<dbReference type="InterPro" id="IPR010994">
    <property type="entry name" value="RuvA_2-like"/>
</dbReference>
<dbReference type="Gene3D" id="1.10.3500.10">
    <property type="entry name" value="Tex N-terminal region-like"/>
    <property type="match status" value="1"/>
</dbReference>
<dbReference type="InterPro" id="IPR003029">
    <property type="entry name" value="S1_domain"/>
</dbReference>
<protein>
    <submittedName>
        <fullName evidence="3">S1 motif domain-containing protein</fullName>
    </submittedName>
</protein>
<accession>A0A915PZH7</accession>
<dbReference type="Gene3D" id="1.10.150.310">
    <property type="entry name" value="Tex RuvX-like domain-like"/>
    <property type="match status" value="1"/>
</dbReference>
<proteinExistence type="predicted"/>
<dbReference type="Pfam" id="PF00575">
    <property type="entry name" value="S1"/>
    <property type="match status" value="1"/>
</dbReference>
<dbReference type="GO" id="GO:0003729">
    <property type="term" value="F:mRNA binding"/>
    <property type="evidence" value="ECO:0007669"/>
    <property type="project" value="TreeGrafter"/>
</dbReference>
<dbReference type="InterPro" id="IPR041692">
    <property type="entry name" value="HHH_9"/>
</dbReference>
<dbReference type="AlphaFoldDB" id="A0A915PZH7"/>
<dbReference type="GO" id="GO:0006412">
    <property type="term" value="P:translation"/>
    <property type="evidence" value="ECO:0007669"/>
    <property type="project" value="TreeGrafter"/>
</dbReference>
<dbReference type="SMART" id="SM00316">
    <property type="entry name" value="S1"/>
    <property type="match status" value="1"/>
</dbReference>
<keyword evidence="2" id="KW-1185">Reference proteome</keyword>
<evidence type="ECO:0000313" key="3">
    <source>
        <dbReference type="WBParaSite" id="sdigi.contig63.g3365.t1"/>
    </source>
</evidence>
<dbReference type="SUPFAM" id="SSF47781">
    <property type="entry name" value="RuvA domain 2-like"/>
    <property type="match status" value="2"/>
</dbReference>
<reference evidence="3" key="1">
    <citation type="submission" date="2022-11" db="UniProtKB">
        <authorList>
            <consortium name="WormBaseParasite"/>
        </authorList>
    </citation>
    <scope>IDENTIFICATION</scope>
</reference>
<dbReference type="Proteomes" id="UP000887581">
    <property type="component" value="Unplaced"/>
</dbReference>
<evidence type="ECO:0000313" key="2">
    <source>
        <dbReference type="Proteomes" id="UP000887581"/>
    </source>
</evidence>
<sequence>MLVRRDKAVAVSLARRIIDPISEYVKIAPKHLGVGLYQHSVNEKRLDEMLDLVVRECVSNVGVDVNVASLQVLQRVSGLNKKTAANIIKYRQENGNIKSREELKNVSGIGPKCFEQCAGFLYIYDSRECDAPVRKKSKLTKQYNPLDATPVHPESYKIAEKILEHAGADLTHIGQSCLSQMLANIEQQIREQDPEWAIVWELLSNPFVRKNAPVLVTTVLEMKSLKEGDLLDGIVRNHASFGIFVDIGVGFNALVHSSTLQSVVPEARVNSSVKVRVTHVDMARRRVGVIFV</sequence>
<dbReference type="SUPFAM" id="SSF50249">
    <property type="entry name" value="Nucleic acid-binding proteins"/>
    <property type="match status" value="1"/>
</dbReference>
<dbReference type="InterPro" id="IPR012340">
    <property type="entry name" value="NA-bd_OB-fold"/>
</dbReference>
<dbReference type="Pfam" id="PF12836">
    <property type="entry name" value="HHH_3"/>
    <property type="match status" value="1"/>
</dbReference>
<dbReference type="PANTHER" id="PTHR10724:SF10">
    <property type="entry name" value="S1 RNA-BINDING DOMAIN-CONTAINING PROTEIN 1"/>
    <property type="match status" value="1"/>
</dbReference>
<dbReference type="PANTHER" id="PTHR10724">
    <property type="entry name" value="30S RIBOSOMAL PROTEIN S1"/>
    <property type="match status" value="1"/>
</dbReference>
<dbReference type="GO" id="GO:0003735">
    <property type="term" value="F:structural constituent of ribosome"/>
    <property type="evidence" value="ECO:0007669"/>
    <property type="project" value="TreeGrafter"/>
</dbReference>
<dbReference type="PROSITE" id="PS50126">
    <property type="entry name" value="S1"/>
    <property type="match status" value="1"/>
</dbReference>
<dbReference type="WBParaSite" id="sdigi.contig63.g3365.t1">
    <property type="protein sequence ID" value="sdigi.contig63.g3365.t1"/>
    <property type="gene ID" value="sdigi.contig63.g3365"/>
</dbReference>
<dbReference type="Pfam" id="PF17674">
    <property type="entry name" value="HHH_9"/>
    <property type="match status" value="1"/>
</dbReference>
<dbReference type="InterPro" id="IPR050437">
    <property type="entry name" value="Ribos_protein_bS1-like"/>
</dbReference>
<name>A0A915PZH7_9BILA</name>
<evidence type="ECO:0000259" key="1">
    <source>
        <dbReference type="PROSITE" id="PS50126"/>
    </source>
</evidence>
<dbReference type="Gene3D" id="2.40.50.140">
    <property type="entry name" value="Nucleic acid-binding proteins"/>
    <property type="match status" value="1"/>
</dbReference>